<evidence type="ECO:0000313" key="2">
    <source>
        <dbReference type="EMBL" id="WTW72934.1"/>
    </source>
</evidence>
<evidence type="ECO:0008006" key="3">
    <source>
        <dbReference type="Google" id="ProtNLM"/>
    </source>
</evidence>
<reference evidence="2" key="1">
    <citation type="submission" date="2022-10" db="EMBL/GenBank/DDBJ databases">
        <title>The complete genomes of actinobacterial strains from the NBC collection.</title>
        <authorList>
            <person name="Joergensen T.S."/>
            <person name="Alvarez Arevalo M."/>
            <person name="Sterndorff E.B."/>
            <person name="Faurdal D."/>
            <person name="Vuksanovic O."/>
            <person name="Mourched A.-S."/>
            <person name="Charusanti P."/>
            <person name="Shaw S."/>
            <person name="Blin K."/>
            <person name="Weber T."/>
        </authorList>
    </citation>
    <scope>NUCLEOTIDE SEQUENCE</scope>
    <source>
        <strain evidence="2">NBC_00008</strain>
    </source>
</reference>
<keyword evidence="1" id="KW-1133">Transmembrane helix</keyword>
<keyword evidence="1" id="KW-0812">Transmembrane</keyword>
<dbReference type="SUPFAM" id="SSF103473">
    <property type="entry name" value="MFS general substrate transporter"/>
    <property type="match status" value="1"/>
</dbReference>
<dbReference type="InterPro" id="IPR036259">
    <property type="entry name" value="MFS_trans_sf"/>
</dbReference>
<gene>
    <name evidence="2" type="ORF">OG398_34150</name>
</gene>
<dbReference type="AlphaFoldDB" id="A0AAU2W194"/>
<protein>
    <recommendedName>
        <fullName evidence="3">MFS transporter</fullName>
    </recommendedName>
</protein>
<organism evidence="2">
    <name type="scientific">Streptomyces sp. NBC_00008</name>
    <dbReference type="NCBI Taxonomy" id="2903610"/>
    <lineage>
        <taxon>Bacteria</taxon>
        <taxon>Bacillati</taxon>
        <taxon>Actinomycetota</taxon>
        <taxon>Actinomycetes</taxon>
        <taxon>Kitasatosporales</taxon>
        <taxon>Streptomycetaceae</taxon>
        <taxon>Streptomyces</taxon>
    </lineage>
</organism>
<keyword evidence="1" id="KW-0472">Membrane</keyword>
<feature type="transmembrane region" description="Helical" evidence="1">
    <location>
        <begin position="47"/>
        <end position="66"/>
    </location>
</feature>
<evidence type="ECO:0000256" key="1">
    <source>
        <dbReference type="SAM" id="Phobius"/>
    </source>
</evidence>
<dbReference type="Gene3D" id="1.20.1250.20">
    <property type="entry name" value="MFS general substrate transporter like domains"/>
    <property type="match status" value="1"/>
</dbReference>
<dbReference type="EMBL" id="CP108313">
    <property type="protein sequence ID" value="WTW72934.1"/>
    <property type="molecule type" value="Genomic_DNA"/>
</dbReference>
<feature type="transmembrane region" description="Helical" evidence="1">
    <location>
        <begin position="12"/>
        <end position="35"/>
    </location>
</feature>
<proteinExistence type="predicted"/>
<sequence length="85" mass="8896">MTPQHLWTTPLFRAVTFTGLVLVYGAGTWLPTLMADAGYDLSSSPEFSITFNIGAIAGTVIASTIADRGFLKAATVTSFVLAASP</sequence>
<name>A0AAU2W194_9ACTN</name>
<accession>A0AAU2W194</accession>